<name>A0AAE0C2T6_9CHLO</name>
<keyword evidence="3" id="KW-1185">Reference proteome</keyword>
<dbReference type="EMBL" id="LGRX02029029">
    <property type="protein sequence ID" value="KAK3247393.1"/>
    <property type="molecule type" value="Genomic_DNA"/>
</dbReference>
<dbReference type="Proteomes" id="UP001190700">
    <property type="component" value="Unassembled WGS sequence"/>
</dbReference>
<protein>
    <submittedName>
        <fullName evidence="1">Uncharacterized protein</fullName>
    </submittedName>
</protein>
<comment type="caution">
    <text evidence="1">The sequence shown here is derived from an EMBL/GenBank/DDBJ whole genome shotgun (WGS) entry which is preliminary data.</text>
</comment>
<evidence type="ECO:0000313" key="3">
    <source>
        <dbReference type="Proteomes" id="UP001190700"/>
    </source>
</evidence>
<sequence length="86" mass="9756">MNAVEDAVPSPNSTVDALDTAQRNVVCEAFEKDKALRPINRDIYMNAKETHRMAHMLHTAERLQCGFSSDRQALANALRTLLLRFR</sequence>
<proteinExistence type="predicted"/>
<reference evidence="1" key="2">
    <citation type="submission" date="2023-06" db="EMBL/GenBank/DDBJ databases">
        <title>Long-read-based genome assembly of the green algal bacterivore Cymbomonas tetramitiformis.</title>
        <authorList>
            <person name="Gyaltshen Y."/>
            <person name="Rozenberg A."/>
            <person name="Paasch A."/>
            <person name="Burns J.A."/>
            <person name="Warring S."/>
            <person name="Larson R."/>
            <person name="Maurer-Alcala X."/>
            <person name="Dacks J."/>
            <person name="Kim E."/>
        </authorList>
    </citation>
    <scope>NUCLEOTIDE SEQUENCE</scope>
    <source>
        <strain evidence="1">PLY_AMNH</strain>
    </source>
</reference>
<dbReference type="AlphaFoldDB" id="A0AAE0C2T6"/>
<reference evidence="1 3" key="1">
    <citation type="journal article" date="2015" name="Genome Biol. Evol.">
        <title>Comparative Genomics of a Bacterivorous Green Alga Reveals Evolutionary Causalities and Consequences of Phago-Mixotrophic Mode of Nutrition.</title>
        <authorList>
            <person name="Burns J.A."/>
            <person name="Paasch A."/>
            <person name="Narechania A."/>
            <person name="Kim E."/>
        </authorList>
    </citation>
    <scope>NUCLEOTIDE SEQUENCE [LARGE SCALE GENOMIC DNA]</scope>
    <source>
        <strain evidence="1">PLY_AMNH</strain>
    </source>
</reference>
<accession>A0AAE0C2T6</accession>
<gene>
    <name evidence="2" type="ORF">CYMTET_43116</name>
    <name evidence="1" type="ORF">CYMTET_43119</name>
</gene>
<evidence type="ECO:0000313" key="2">
    <source>
        <dbReference type="EMBL" id="KAK3247393.1"/>
    </source>
</evidence>
<dbReference type="EMBL" id="LGRX02029030">
    <property type="protein sequence ID" value="KAK3247382.1"/>
    <property type="molecule type" value="Genomic_DNA"/>
</dbReference>
<evidence type="ECO:0000313" key="1">
    <source>
        <dbReference type="EMBL" id="KAK3247382.1"/>
    </source>
</evidence>
<organism evidence="1 3">
    <name type="scientific">Cymbomonas tetramitiformis</name>
    <dbReference type="NCBI Taxonomy" id="36881"/>
    <lineage>
        <taxon>Eukaryota</taxon>
        <taxon>Viridiplantae</taxon>
        <taxon>Chlorophyta</taxon>
        <taxon>Pyramimonadophyceae</taxon>
        <taxon>Pyramimonadales</taxon>
        <taxon>Pyramimonadaceae</taxon>
        <taxon>Cymbomonas</taxon>
    </lineage>
</organism>